<name>A0ABU1VW33_9GAMM</name>
<accession>A0ABU1VW33</accession>
<sequence>MSTPEMENANTGSVGFDPARWLWLLDKASPQLITQLGLHGQLMHLEWQQEKRRLQWIMLYSVLSISFVFLAFLFAGFALLYLNRNNESFTLFIWTLPVFFTLLATACFFIIQRLGKKGQSAFSTSYQELKTDLQLLRRQV</sequence>
<comment type="caution">
    <text evidence="2">The sequence shown here is derived from an EMBL/GenBank/DDBJ whole genome shotgun (WGS) entry which is preliminary data.</text>
</comment>
<feature type="transmembrane region" description="Helical" evidence="1">
    <location>
        <begin position="57"/>
        <end position="82"/>
    </location>
</feature>
<dbReference type="Proteomes" id="UP001257909">
    <property type="component" value="Unassembled WGS sequence"/>
</dbReference>
<evidence type="ECO:0000313" key="2">
    <source>
        <dbReference type="EMBL" id="MDR7119643.1"/>
    </source>
</evidence>
<gene>
    <name evidence="2" type="ORF">J2W69_000558</name>
</gene>
<organism evidence="2 3">
    <name type="scientific">Rheinheimera soli</name>
    <dbReference type="NCBI Taxonomy" id="443616"/>
    <lineage>
        <taxon>Bacteria</taxon>
        <taxon>Pseudomonadati</taxon>
        <taxon>Pseudomonadota</taxon>
        <taxon>Gammaproteobacteria</taxon>
        <taxon>Chromatiales</taxon>
        <taxon>Chromatiaceae</taxon>
        <taxon>Rheinheimera</taxon>
    </lineage>
</organism>
<protein>
    <submittedName>
        <fullName evidence="2">Membrane protein YqjE</fullName>
    </submittedName>
</protein>
<evidence type="ECO:0000256" key="1">
    <source>
        <dbReference type="SAM" id="Phobius"/>
    </source>
</evidence>
<keyword evidence="1" id="KW-0472">Membrane</keyword>
<feature type="transmembrane region" description="Helical" evidence="1">
    <location>
        <begin position="88"/>
        <end position="111"/>
    </location>
</feature>
<reference evidence="2 3" key="1">
    <citation type="submission" date="2023-07" db="EMBL/GenBank/DDBJ databases">
        <title>Sorghum-associated microbial communities from plants grown in Nebraska, USA.</title>
        <authorList>
            <person name="Schachtman D."/>
        </authorList>
    </citation>
    <scope>NUCLEOTIDE SEQUENCE [LARGE SCALE GENOMIC DNA]</scope>
    <source>
        <strain evidence="2 3">4138</strain>
    </source>
</reference>
<dbReference type="RefSeq" id="WP_310274340.1">
    <property type="nucleotide sequence ID" value="NZ_JAVDWR010000001.1"/>
</dbReference>
<dbReference type="InterPro" id="IPR009937">
    <property type="entry name" value="Phage_holin_3_6"/>
</dbReference>
<dbReference type="Pfam" id="PF07332">
    <property type="entry name" value="Phage_holin_3_6"/>
    <property type="match status" value="1"/>
</dbReference>
<keyword evidence="1" id="KW-1133">Transmembrane helix</keyword>
<keyword evidence="3" id="KW-1185">Reference proteome</keyword>
<evidence type="ECO:0000313" key="3">
    <source>
        <dbReference type="Proteomes" id="UP001257909"/>
    </source>
</evidence>
<dbReference type="EMBL" id="JAVDWR010000001">
    <property type="protein sequence ID" value="MDR7119643.1"/>
    <property type="molecule type" value="Genomic_DNA"/>
</dbReference>
<keyword evidence="1" id="KW-0812">Transmembrane</keyword>
<proteinExistence type="predicted"/>